<evidence type="ECO:0000313" key="2">
    <source>
        <dbReference type="Proteomes" id="UP000613580"/>
    </source>
</evidence>
<protein>
    <submittedName>
        <fullName evidence="1">Uncharacterized protein</fullName>
    </submittedName>
</protein>
<gene>
    <name evidence="1" type="ORF">HMN09_00456200</name>
</gene>
<proteinExistence type="predicted"/>
<accession>A0A8H6TIA2</accession>
<name>A0A8H6TIA2_MYCCL</name>
<reference evidence="1" key="1">
    <citation type="submission" date="2020-05" db="EMBL/GenBank/DDBJ databases">
        <title>Mycena genomes resolve the evolution of fungal bioluminescence.</title>
        <authorList>
            <person name="Tsai I.J."/>
        </authorList>
    </citation>
    <scope>NUCLEOTIDE SEQUENCE</scope>
    <source>
        <strain evidence="1">110903Hualien_Pintung</strain>
    </source>
</reference>
<keyword evidence="2" id="KW-1185">Reference proteome</keyword>
<dbReference type="AlphaFoldDB" id="A0A8H6TIA2"/>
<comment type="caution">
    <text evidence="1">The sequence shown here is derived from an EMBL/GenBank/DDBJ whole genome shotgun (WGS) entry which is preliminary data.</text>
</comment>
<dbReference type="Proteomes" id="UP000613580">
    <property type="component" value="Unassembled WGS sequence"/>
</dbReference>
<evidence type="ECO:0000313" key="1">
    <source>
        <dbReference type="EMBL" id="KAF7317212.1"/>
    </source>
</evidence>
<sequence length="102" mass="11200">MHADDLLAESREARMRASHRLQSALLAKKRADSTKSTRLADAQDRLARAKANMLLLTPEELVGFDAYRLLNSKAKPTAPAALRGRSAHWTEDAMTGLAEKAT</sequence>
<dbReference type="EMBL" id="JACAZE010000005">
    <property type="protein sequence ID" value="KAF7317212.1"/>
    <property type="molecule type" value="Genomic_DNA"/>
</dbReference>
<organism evidence="1 2">
    <name type="scientific">Mycena chlorophos</name>
    <name type="common">Agaric fungus</name>
    <name type="synonym">Agaricus chlorophos</name>
    <dbReference type="NCBI Taxonomy" id="658473"/>
    <lineage>
        <taxon>Eukaryota</taxon>
        <taxon>Fungi</taxon>
        <taxon>Dikarya</taxon>
        <taxon>Basidiomycota</taxon>
        <taxon>Agaricomycotina</taxon>
        <taxon>Agaricomycetes</taxon>
        <taxon>Agaricomycetidae</taxon>
        <taxon>Agaricales</taxon>
        <taxon>Marasmiineae</taxon>
        <taxon>Mycenaceae</taxon>
        <taxon>Mycena</taxon>
    </lineage>
</organism>